<protein>
    <submittedName>
        <fullName evidence="1">Uncharacterized protein</fullName>
    </submittedName>
</protein>
<reference evidence="1 2" key="1">
    <citation type="submission" date="2021-06" db="EMBL/GenBank/DDBJ databases">
        <title>Caerostris extrusa draft genome.</title>
        <authorList>
            <person name="Kono N."/>
            <person name="Arakawa K."/>
        </authorList>
    </citation>
    <scope>NUCLEOTIDE SEQUENCE [LARGE SCALE GENOMIC DNA]</scope>
</reference>
<dbReference type="AlphaFoldDB" id="A0AAV4X6M5"/>
<gene>
    <name evidence="1" type="ORF">CEXT_327711</name>
</gene>
<organism evidence="1 2">
    <name type="scientific">Caerostris extrusa</name>
    <name type="common">Bark spider</name>
    <name type="synonym">Caerostris bankana</name>
    <dbReference type="NCBI Taxonomy" id="172846"/>
    <lineage>
        <taxon>Eukaryota</taxon>
        <taxon>Metazoa</taxon>
        <taxon>Ecdysozoa</taxon>
        <taxon>Arthropoda</taxon>
        <taxon>Chelicerata</taxon>
        <taxon>Arachnida</taxon>
        <taxon>Araneae</taxon>
        <taxon>Araneomorphae</taxon>
        <taxon>Entelegynae</taxon>
        <taxon>Araneoidea</taxon>
        <taxon>Araneidae</taxon>
        <taxon>Caerostris</taxon>
    </lineage>
</organism>
<comment type="caution">
    <text evidence="1">The sequence shown here is derived from an EMBL/GenBank/DDBJ whole genome shotgun (WGS) entry which is preliminary data.</text>
</comment>
<evidence type="ECO:0000313" key="2">
    <source>
        <dbReference type="Proteomes" id="UP001054945"/>
    </source>
</evidence>
<evidence type="ECO:0000313" key="1">
    <source>
        <dbReference type="EMBL" id="GIY89463.1"/>
    </source>
</evidence>
<accession>A0AAV4X6M5</accession>
<dbReference type="EMBL" id="BPLR01017208">
    <property type="protein sequence ID" value="GIY89463.1"/>
    <property type="molecule type" value="Genomic_DNA"/>
</dbReference>
<name>A0AAV4X6M5_CAEEX</name>
<dbReference type="Proteomes" id="UP001054945">
    <property type="component" value="Unassembled WGS sequence"/>
</dbReference>
<keyword evidence="2" id="KW-1185">Reference proteome</keyword>
<proteinExistence type="predicted"/>
<sequence>MKPAQRNALRVKKRTGLSFRKRQVSRRAINHRLKFNFLELIPIYRHSNCNIDHSCFVGRAPLQRKRNPPITTGHPCKLSTARRPRISSFIIAVFPEL</sequence>